<evidence type="ECO:0000256" key="5">
    <source>
        <dbReference type="ARBA" id="ARBA00022741"/>
    </source>
</evidence>
<keyword evidence="9" id="KW-1185">Reference proteome</keyword>
<dbReference type="PROSITE" id="PS50893">
    <property type="entry name" value="ABC_TRANSPORTER_2"/>
    <property type="match status" value="2"/>
</dbReference>
<feature type="domain" description="ABC transporter" evidence="7">
    <location>
        <begin position="9"/>
        <end position="248"/>
    </location>
</feature>
<dbReference type="Proteomes" id="UP000553963">
    <property type="component" value="Unassembled WGS sequence"/>
</dbReference>
<proteinExistence type="inferred from homology"/>
<reference evidence="8 9" key="1">
    <citation type="submission" date="2020-08" db="EMBL/GenBank/DDBJ databases">
        <title>Genomic Encyclopedia of Type Strains, Phase IV (KMG-IV): sequencing the most valuable type-strain genomes for metagenomic binning, comparative biology and taxonomic classification.</title>
        <authorList>
            <person name="Goeker M."/>
        </authorList>
    </citation>
    <scope>NUCLEOTIDE SEQUENCE [LARGE SCALE GENOMIC DNA]</scope>
    <source>
        <strain evidence="8 9">DSM 25966</strain>
    </source>
</reference>
<dbReference type="InterPro" id="IPR003439">
    <property type="entry name" value="ABC_transporter-like_ATP-bd"/>
</dbReference>
<feature type="domain" description="ABC transporter" evidence="7">
    <location>
        <begin position="259"/>
        <end position="486"/>
    </location>
</feature>
<evidence type="ECO:0000259" key="7">
    <source>
        <dbReference type="PROSITE" id="PS50893"/>
    </source>
</evidence>
<name>A0A840ASC5_9HYPH</name>
<evidence type="ECO:0000256" key="1">
    <source>
        <dbReference type="ARBA" id="ARBA00005417"/>
    </source>
</evidence>
<evidence type="ECO:0000256" key="6">
    <source>
        <dbReference type="ARBA" id="ARBA00022840"/>
    </source>
</evidence>
<dbReference type="Gene3D" id="3.40.50.300">
    <property type="entry name" value="P-loop containing nucleotide triphosphate hydrolases"/>
    <property type="match status" value="2"/>
</dbReference>
<evidence type="ECO:0000256" key="4">
    <source>
        <dbReference type="ARBA" id="ARBA00022737"/>
    </source>
</evidence>
<evidence type="ECO:0000256" key="2">
    <source>
        <dbReference type="ARBA" id="ARBA00022448"/>
    </source>
</evidence>
<accession>A0A840ASC5</accession>
<sequence>MSRAEVPIISLDGVVKSFGAVRALQGVDLACRKGECIGLVGHNGAGKSTLMNLLAGVFSAEGRIALDGVDTADRYSVAVAQAHGIRCVFQELSLCPNLTVAENARIMHASLKGIGWRKRAGALIIAQLDLVFPGHGISAGDVVGDLPIARRQMVEIARAFTVTAAAARLVILDEPTSSLDAHQAGQLLAFVRRFVAEGGCVVLISHLLGEILSTADRVVVMKDGRVVAERPAAEFTRASLVAAMGTVAREEAGRGEATVRRSGSPRVRVAAERRAGGIEFTAHQGEIVGLAGLGGQGQSEMLVRIFDAARRADRDIDVSGGVALVAGDRQTDGVFPLWSIAENITIASLARLRRGFLIDRAKTSAMAETWKARIAIRTPDVDNPILSLSGGNQQKALFARALGSTAETVLMDDPMRGVDIGTKQEVYDMIRSEAAGGRTFLWYTTEMDELRHCDHVYVFRDQHIVADLSRGELTEEKILHASFAEVA</sequence>
<evidence type="ECO:0000313" key="8">
    <source>
        <dbReference type="EMBL" id="MBB3933290.1"/>
    </source>
</evidence>
<keyword evidence="4" id="KW-0677">Repeat</keyword>
<dbReference type="GO" id="GO:0016887">
    <property type="term" value="F:ATP hydrolysis activity"/>
    <property type="evidence" value="ECO:0007669"/>
    <property type="project" value="InterPro"/>
</dbReference>
<dbReference type="InterPro" id="IPR017871">
    <property type="entry name" value="ABC_transporter-like_CS"/>
</dbReference>
<comment type="caution">
    <text evidence="8">The sequence shown here is derived from an EMBL/GenBank/DDBJ whole genome shotgun (WGS) entry which is preliminary data.</text>
</comment>
<protein>
    <submittedName>
        <fullName evidence="8">Ribose transport system ATP-binding protein</fullName>
    </submittedName>
</protein>
<gene>
    <name evidence="8" type="ORF">GGR25_004354</name>
</gene>
<dbReference type="GO" id="GO:0005524">
    <property type="term" value="F:ATP binding"/>
    <property type="evidence" value="ECO:0007669"/>
    <property type="project" value="UniProtKB-KW"/>
</dbReference>
<evidence type="ECO:0000313" key="9">
    <source>
        <dbReference type="Proteomes" id="UP000553963"/>
    </source>
</evidence>
<keyword evidence="5" id="KW-0547">Nucleotide-binding</keyword>
<keyword evidence="2" id="KW-0813">Transport</keyword>
<dbReference type="SUPFAM" id="SSF52540">
    <property type="entry name" value="P-loop containing nucleoside triphosphate hydrolases"/>
    <property type="match status" value="2"/>
</dbReference>
<dbReference type="PROSITE" id="PS00211">
    <property type="entry name" value="ABC_TRANSPORTER_1"/>
    <property type="match status" value="1"/>
</dbReference>
<dbReference type="AlphaFoldDB" id="A0A840ASC5"/>
<dbReference type="PANTHER" id="PTHR43790">
    <property type="entry name" value="CARBOHYDRATE TRANSPORT ATP-BINDING PROTEIN MG119-RELATED"/>
    <property type="match status" value="1"/>
</dbReference>
<dbReference type="Pfam" id="PF00005">
    <property type="entry name" value="ABC_tran"/>
    <property type="match status" value="2"/>
</dbReference>
<evidence type="ECO:0000256" key="3">
    <source>
        <dbReference type="ARBA" id="ARBA00022597"/>
    </source>
</evidence>
<keyword evidence="6 8" id="KW-0067">ATP-binding</keyword>
<dbReference type="PANTHER" id="PTHR43790:SF9">
    <property type="entry name" value="GALACTOFURANOSE TRANSPORTER ATP-BINDING PROTEIN YTFR"/>
    <property type="match status" value="1"/>
</dbReference>
<organism evidence="8 9">
    <name type="scientific">Kaistia hirudinis</name>
    <dbReference type="NCBI Taxonomy" id="1293440"/>
    <lineage>
        <taxon>Bacteria</taxon>
        <taxon>Pseudomonadati</taxon>
        <taxon>Pseudomonadota</taxon>
        <taxon>Alphaproteobacteria</taxon>
        <taxon>Hyphomicrobiales</taxon>
        <taxon>Kaistiaceae</taxon>
        <taxon>Kaistia</taxon>
    </lineage>
</organism>
<dbReference type="InterPro" id="IPR003593">
    <property type="entry name" value="AAA+_ATPase"/>
</dbReference>
<comment type="similarity">
    <text evidence="1">Belongs to the ABC transporter superfamily.</text>
</comment>
<dbReference type="InterPro" id="IPR027417">
    <property type="entry name" value="P-loop_NTPase"/>
</dbReference>
<dbReference type="SMART" id="SM00382">
    <property type="entry name" value="AAA"/>
    <property type="match status" value="2"/>
</dbReference>
<dbReference type="RefSeq" id="WP_183400921.1">
    <property type="nucleotide sequence ID" value="NZ_JACIDS010000005.1"/>
</dbReference>
<dbReference type="InterPro" id="IPR050107">
    <property type="entry name" value="ABC_carbohydrate_import_ATPase"/>
</dbReference>
<dbReference type="CDD" id="cd03216">
    <property type="entry name" value="ABC_Carb_Monos_I"/>
    <property type="match status" value="1"/>
</dbReference>
<keyword evidence="3" id="KW-0762">Sugar transport</keyword>
<dbReference type="EMBL" id="JACIDS010000005">
    <property type="protein sequence ID" value="MBB3933290.1"/>
    <property type="molecule type" value="Genomic_DNA"/>
</dbReference>